<name>A0A2G5C1D6_AQUCA</name>
<dbReference type="Proteomes" id="UP000230069">
    <property type="component" value="Unassembled WGS sequence"/>
</dbReference>
<accession>A0A2G5C1D6</accession>
<evidence type="ECO:0000313" key="2">
    <source>
        <dbReference type="Proteomes" id="UP000230069"/>
    </source>
</evidence>
<proteinExistence type="predicted"/>
<reference evidence="1 2" key="1">
    <citation type="submission" date="2017-09" db="EMBL/GenBank/DDBJ databases">
        <title>WGS assembly of Aquilegia coerulea Goldsmith.</title>
        <authorList>
            <person name="Hodges S."/>
            <person name="Kramer E."/>
            <person name="Nordborg M."/>
            <person name="Tomkins J."/>
            <person name="Borevitz J."/>
            <person name="Derieg N."/>
            <person name="Yan J."/>
            <person name="Mihaltcheva S."/>
            <person name="Hayes R.D."/>
            <person name="Rokhsar D."/>
        </authorList>
    </citation>
    <scope>NUCLEOTIDE SEQUENCE [LARGE SCALE GENOMIC DNA]</scope>
    <source>
        <strain evidence="2">cv. Goldsmith</strain>
    </source>
</reference>
<evidence type="ECO:0000313" key="1">
    <source>
        <dbReference type="EMBL" id="PIA25092.1"/>
    </source>
</evidence>
<organism evidence="1 2">
    <name type="scientific">Aquilegia coerulea</name>
    <name type="common">Rocky mountain columbine</name>
    <dbReference type="NCBI Taxonomy" id="218851"/>
    <lineage>
        <taxon>Eukaryota</taxon>
        <taxon>Viridiplantae</taxon>
        <taxon>Streptophyta</taxon>
        <taxon>Embryophyta</taxon>
        <taxon>Tracheophyta</taxon>
        <taxon>Spermatophyta</taxon>
        <taxon>Magnoliopsida</taxon>
        <taxon>Ranunculales</taxon>
        <taxon>Ranunculaceae</taxon>
        <taxon>Thalictroideae</taxon>
        <taxon>Aquilegia</taxon>
    </lineage>
</organism>
<gene>
    <name evidence="1" type="ORF">AQUCO_12500005v1</name>
</gene>
<dbReference type="InParanoid" id="A0A2G5C1D6"/>
<sequence length="73" mass="8631">MCRTFFFIKTDLFIFKTITKQKQNKAKTFKCPTKALESNQGLDTHEKKKNTRQNKVEYNFFTYKDGLEVEALG</sequence>
<dbReference type="EMBL" id="KZ305141">
    <property type="protein sequence ID" value="PIA25092.1"/>
    <property type="molecule type" value="Genomic_DNA"/>
</dbReference>
<dbReference type="AlphaFoldDB" id="A0A2G5C1D6"/>
<keyword evidence="2" id="KW-1185">Reference proteome</keyword>
<protein>
    <submittedName>
        <fullName evidence="1">Uncharacterized protein</fullName>
    </submittedName>
</protein>